<dbReference type="EMBL" id="VSRR010136441">
    <property type="protein sequence ID" value="MPD03517.1"/>
    <property type="molecule type" value="Genomic_DNA"/>
</dbReference>
<dbReference type="Proteomes" id="UP000324222">
    <property type="component" value="Unassembled WGS sequence"/>
</dbReference>
<evidence type="ECO:0000313" key="2">
    <source>
        <dbReference type="Proteomes" id="UP000324222"/>
    </source>
</evidence>
<accession>A0A5B7KA94</accession>
<keyword evidence="2" id="KW-1185">Reference proteome</keyword>
<evidence type="ECO:0000313" key="1">
    <source>
        <dbReference type="EMBL" id="MPD03517.1"/>
    </source>
</evidence>
<proteinExistence type="predicted"/>
<comment type="caution">
    <text evidence="1">The sequence shown here is derived from an EMBL/GenBank/DDBJ whole genome shotgun (WGS) entry which is preliminary data.</text>
</comment>
<sequence>MTTAQQNRPRPVTLTLRKGEATYIRACEGGWNWSACVSGREVHGGVWRGSCSGPAAARQV</sequence>
<gene>
    <name evidence="1" type="ORF">E2C01_099158</name>
</gene>
<reference evidence="1 2" key="1">
    <citation type="submission" date="2019-05" db="EMBL/GenBank/DDBJ databases">
        <title>Another draft genome of Portunus trituberculatus and its Hox gene families provides insights of decapod evolution.</title>
        <authorList>
            <person name="Jeong J.-H."/>
            <person name="Song I."/>
            <person name="Kim S."/>
            <person name="Choi T."/>
            <person name="Kim D."/>
            <person name="Ryu S."/>
            <person name="Kim W."/>
        </authorList>
    </citation>
    <scope>NUCLEOTIDE SEQUENCE [LARGE SCALE GENOMIC DNA]</scope>
    <source>
        <tissue evidence="1">Muscle</tissue>
    </source>
</reference>
<protein>
    <submittedName>
        <fullName evidence="1">Uncharacterized protein</fullName>
    </submittedName>
</protein>
<organism evidence="1 2">
    <name type="scientific">Portunus trituberculatus</name>
    <name type="common">Swimming crab</name>
    <name type="synonym">Neptunus trituberculatus</name>
    <dbReference type="NCBI Taxonomy" id="210409"/>
    <lineage>
        <taxon>Eukaryota</taxon>
        <taxon>Metazoa</taxon>
        <taxon>Ecdysozoa</taxon>
        <taxon>Arthropoda</taxon>
        <taxon>Crustacea</taxon>
        <taxon>Multicrustacea</taxon>
        <taxon>Malacostraca</taxon>
        <taxon>Eumalacostraca</taxon>
        <taxon>Eucarida</taxon>
        <taxon>Decapoda</taxon>
        <taxon>Pleocyemata</taxon>
        <taxon>Brachyura</taxon>
        <taxon>Eubrachyura</taxon>
        <taxon>Portunoidea</taxon>
        <taxon>Portunidae</taxon>
        <taxon>Portuninae</taxon>
        <taxon>Portunus</taxon>
    </lineage>
</organism>
<name>A0A5B7KA94_PORTR</name>
<dbReference type="AlphaFoldDB" id="A0A5B7KA94"/>